<accession>A0A5M6CKB0</accession>
<keyword evidence="2" id="KW-1185">Reference proteome</keyword>
<gene>
    <name evidence="1" type="ORF">F0460_06545</name>
</gene>
<evidence type="ECO:0000313" key="2">
    <source>
        <dbReference type="Proteomes" id="UP000325141"/>
    </source>
</evidence>
<proteinExistence type="predicted"/>
<organism evidence="1 2">
    <name type="scientific">Paenimyroides baculatum</name>
    <dbReference type="NCBI Taxonomy" id="2608000"/>
    <lineage>
        <taxon>Bacteria</taxon>
        <taxon>Pseudomonadati</taxon>
        <taxon>Bacteroidota</taxon>
        <taxon>Flavobacteriia</taxon>
        <taxon>Flavobacteriales</taxon>
        <taxon>Flavobacteriaceae</taxon>
        <taxon>Paenimyroides</taxon>
    </lineage>
</organism>
<comment type="caution">
    <text evidence="1">The sequence shown here is derived from an EMBL/GenBank/DDBJ whole genome shotgun (WGS) entry which is preliminary data.</text>
</comment>
<name>A0A5M6CKB0_9FLAO</name>
<dbReference type="RefSeq" id="WP_150011484.1">
    <property type="nucleotide sequence ID" value="NZ_VWSG01000004.1"/>
</dbReference>
<protein>
    <submittedName>
        <fullName evidence="1">Uncharacterized protein</fullName>
    </submittedName>
</protein>
<dbReference type="EMBL" id="VWSG01000004">
    <property type="protein sequence ID" value="KAA5535446.1"/>
    <property type="molecule type" value="Genomic_DNA"/>
</dbReference>
<evidence type="ECO:0000313" key="1">
    <source>
        <dbReference type="EMBL" id="KAA5535446.1"/>
    </source>
</evidence>
<dbReference type="AlphaFoldDB" id="A0A5M6CKB0"/>
<reference evidence="1 2" key="1">
    <citation type="submission" date="2019-09" db="EMBL/GenBank/DDBJ databases">
        <title>Genome sequence and assembly of Flavobacterium sp.</title>
        <authorList>
            <person name="Chhetri G."/>
        </authorList>
    </citation>
    <scope>NUCLEOTIDE SEQUENCE [LARGE SCALE GENOMIC DNA]</scope>
    <source>
        <strain evidence="1 2">SNL9</strain>
    </source>
</reference>
<dbReference type="Proteomes" id="UP000325141">
    <property type="component" value="Unassembled WGS sequence"/>
</dbReference>
<sequence length="202" mass="23462">MILLKNVCLTAFLLTTTIGFSQETDVKSIAKKFMPKNSSLAHAVIETSVWDFPKAAIVFYTEDLTHEYKDIVYERQAVNGYFIWNDGKTDRKILIDHFEDDNVDTKILSIFFDNADNDKQKELIILTANTHRLQYLYDGTEYGVYIYDDISIKNVPEKFTLLSNPKFDIFNQNFEGFQDDKNHKAKFKTADAIKKELKKLGF</sequence>